<evidence type="ECO:0000259" key="7">
    <source>
        <dbReference type="Pfam" id="PF06803"/>
    </source>
</evidence>
<evidence type="ECO:0000256" key="5">
    <source>
        <dbReference type="SAM" id="MobiDB-lite"/>
    </source>
</evidence>
<dbReference type="AlphaFoldDB" id="A0A6N9TVF2"/>
<sequence length="123" mass="12527">MDNTTVWLLLGALVALLMAGTAAVLLVRVLKARKLLLDAGVPLRDKALVWAAVIYTVSPVDLLPDPVYLDDIGFLLLALRSLHSAARAAGAGRRTAAGGKAAPDKALGGTPESGGNLSASGSN</sequence>
<evidence type="ECO:0000256" key="3">
    <source>
        <dbReference type="ARBA" id="ARBA00022989"/>
    </source>
</evidence>
<feature type="region of interest" description="Disordered" evidence="5">
    <location>
        <begin position="90"/>
        <end position="123"/>
    </location>
</feature>
<comment type="subcellular location">
    <subcellularLocation>
        <location evidence="1">Endomembrane system</location>
        <topology evidence="1">Multi-pass membrane protein</topology>
    </subcellularLocation>
</comment>
<dbReference type="Pfam" id="PF06803">
    <property type="entry name" value="DUF1232"/>
    <property type="match status" value="1"/>
</dbReference>
<evidence type="ECO:0000256" key="2">
    <source>
        <dbReference type="ARBA" id="ARBA00022692"/>
    </source>
</evidence>
<protein>
    <submittedName>
        <fullName evidence="8">DUF1232 domain-containing protein</fullName>
    </submittedName>
</protein>
<dbReference type="GO" id="GO:0012505">
    <property type="term" value="C:endomembrane system"/>
    <property type="evidence" value="ECO:0007669"/>
    <property type="project" value="UniProtKB-SubCell"/>
</dbReference>
<evidence type="ECO:0000256" key="1">
    <source>
        <dbReference type="ARBA" id="ARBA00004127"/>
    </source>
</evidence>
<feature type="domain" description="DUF1232" evidence="7">
    <location>
        <begin position="46"/>
        <end position="76"/>
    </location>
</feature>
<dbReference type="RefSeq" id="WP_164343070.1">
    <property type="nucleotide sequence ID" value="NZ_JAAGLQ010000143.1"/>
</dbReference>
<evidence type="ECO:0000256" key="4">
    <source>
        <dbReference type="ARBA" id="ARBA00023136"/>
    </source>
</evidence>
<organism evidence="8 9">
    <name type="scientific">Streptomyces halstedii</name>
    <dbReference type="NCBI Taxonomy" id="1944"/>
    <lineage>
        <taxon>Bacteria</taxon>
        <taxon>Bacillati</taxon>
        <taxon>Actinomycetota</taxon>
        <taxon>Actinomycetes</taxon>
        <taxon>Kitasatosporales</taxon>
        <taxon>Streptomycetaceae</taxon>
        <taxon>Streptomyces</taxon>
    </lineage>
</organism>
<evidence type="ECO:0000256" key="6">
    <source>
        <dbReference type="SAM" id="Phobius"/>
    </source>
</evidence>
<name>A0A6N9TVF2_STRHA</name>
<comment type="caution">
    <text evidence="8">The sequence shown here is derived from an EMBL/GenBank/DDBJ whole genome shotgun (WGS) entry which is preliminary data.</text>
</comment>
<feature type="transmembrane region" description="Helical" evidence="6">
    <location>
        <begin position="6"/>
        <end position="27"/>
    </location>
</feature>
<keyword evidence="3 6" id="KW-1133">Transmembrane helix</keyword>
<proteinExistence type="predicted"/>
<feature type="compositionally biased region" description="Polar residues" evidence="5">
    <location>
        <begin position="113"/>
        <end position="123"/>
    </location>
</feature>
<dbReference type="EMBL" id="JAAGLQ010000143">
    <property type="protein sequence ID" value="NEA15257.1"/>
    <property type="molecule type" value="Genomic_DNA"/>
</dbReference>
<reference evidence="8 9" key="1">
    <citation type="submission" date="2020-01" db="EMBL/GenBank/DDBJ databases">
        <title>Insect and environment-associated Actinomycetes.</title>
        <authorList>
            <person name="Currrie C."/>
            <person name="Chevrette M."/>
            <person name="Carlson C."/>
            <person name="Stubbendieck R."/>
            <person name="Wendt-Pienkowski E."/>
        </authorList>
    </citation>
    <scope>NUCLEOTIDE SEQUENCE [LARGE SCALE GENOMIC DNA]</scope>
    <source>
        <strain evidence="8 9">SID11342</strain>
    </source>
</reference>
<dbReference type="Proteomes" id="UP000471293">
    <property type="component" value="Unassembled WGS sequence"/>
</dbReference>
<feature type="compositionally biased region" description="Low complexity" evidence="5">
    <location>
        <begin position="90"/>
        <end position="101"/>
    </location>
</feature>
<keyword evidence="2 6" id="KW-0812">Transmembrane</keyword>
<evidence type="ECO:0000313" key="8">
    <source>
        <dbReference type="EMBL" id="NEA15257.1"/>
    </source>
</evidence>
<dbReference type="InterPro" id="IPR010652">
    <property type="entry name" value="DUF1232"/>
</dbReference>
<keyword evidence="4 6" id="KW-0472">Membrane</keyword>
<evidence type="ECO:0000313" key="9">
    <source>
        <dbReference type="Proteomes" id="UP000471293"/>
    </source>
</evidence>
<gene>
    <name evidence="8" type="ORF">G3I29_06875</name>
</gene>
<accession>A0A6N9TVF2</accession>